<protein>
    <submittedName>
        <fullName evidence="1">Uncharacterized protein</fullName>
    </submittedName>
</protein>
<proteinExistence type="predicted"/>
<evidence type="ECO:0000313" key="1">
    <source>
        <dbReference type="EMBL" id="TNN74970.1"/>
    </source>
</evidence>
<sequence length="89" mass="9342">MHINMILLRVYCTGVCTEAGEPGILITHGFFNRWYFTGSISSPGSGFIGLIGASSGKSAGGFCGERICLTGGKDEGRPNQKLGKKMAAL</sequence>
<keyword evidence="2" id="KW-1185">Reference proteome</keyword>
<gene>
    <name evidence="1" type="ORF">EYF80_014715</name>
</gene>
<dbReference type="EMBL" id="SRLO01000108">
    <property type="protein sequence ID" value="TNN74970.1"/>
    <property type="molecule type" value="Genomic_DNA"/>
</dbReference>
<comment type="caution">
    <text evidence="1">The sequence shown here is derived from an EMBL/GenBank/DDBJ whole genome shotgun (WGS) entry which is preliminary data.</text>
</comment>
<dbReference type="AlphaFoldDB" id="A0A4Z2IAR2"/>
<evidence type="ECO:0000313" key="2">
    <source>
        <dbReference type="Proteomes" id="UP000314294"/>
    </source>
</evidence>
<reference evidence="1 2" key="1">
    <citation type="submission" date="2019-03" db="EMBL/GenBank/DDBJ databases">
        <title>First draft genome of Liparis tanakae, snailfish: a comprehensive survey of snailfish specific genes.</title>
        <authorList>
            <person name="Kim W."/>
            <person name="Song I."/>
            <person name="Jeong J.-H."/>
            <person name="Kim D."/>
            <person name="Kim S."/>
            <person name="Ryu S."/>
            <person name="Song J.Y."/>
            <person name="Lee S.K."/>
        </authorList>
    </citation>
    <scope>NUCLEOTIDE SEQUENCE [LARGE SCALE GENOMIC DNA]</scope>
    <source>
        <tissue evidence="1">Muscle</tissue>
    </source>
</reference>
<organism evidence="1 2">
    <name type="scientific">Liparis tanakae</name>
    <name type="common">Tanaka's snailfish</name>
    <dbReference type="NCBI Taxonomy" id="230148"/>
    <lineage>
        <taxon>Eukaryota</taxon>
        <taxon>Metazoa</taxon>
        <taxon>Chordata</taxon>
        <taxon>Craniata</taxon>
        <taxon>Vertebrata</taxon>
        <taxon>Euteleostomi</taxon>
        <taxon>Actinopterygii</taxon>
        <taxon>Neopterygii</taxon>
        <taxon>Teleostei</taxon>
        <taxon>Neoteleostei</taxon>
        <taxon>Acanthomorphata</taxon>
        <taxon>Eupercaria</taxon>
        <taxon>Perciformes</taxon>
        <taxon>Cottioidei</taxon>
        <taxon>Cottales</taxon>
        <taxon>Liparidae</taxon>
        <taxon>Liparis</taxon>
    </lineage>
</organism>
<accession>A0A4Z2IAR2</accession>
<name>A0A4Z2IAR2_9TELE</name>
<dbReference type="Proteomes" id="UP000314294">
    <property type="component" value="Unassembled WGS sequence"/>
</dbReference>